<protein>
    <submittedName>
        <fullName evidence="8">Drug/metabolite transporter (DMT)-like permease</fullName>
    </submittedName>
</protein>
<keyword evidence="9" id="KW-1185">Reference proteome</keyword>
<feature type="transmembrane region" description="Helical" evidence="6">
    <location>
        <begin position="99"/>
        <end position="117"/>
    </location>
</feature>
<feature type="transmembrane region" description="Helical" evidence="6">
    <location>
        <begin position="129"/>
        <end position="149"/>
    </location>
</feature>
<keyword evidence="3 6" id="KW-0812">Transmembrane</keyword>
<dbReference type="InterPro" id="IPR051258">
    <property type="entry name" value="Diverse_Substrate_Transporter"/>
</dbReference>
<dbReference type="AlphaFoldDB" id="A0A7W7ZDU7"/>
<sequence length="337" mass="35878">MPHPCGLFAWVGSDHVSDLARPLCHVRCWYTFMPRLTPSTIAHLLLLATVMVWGATFVLIKDALNDATPLLFNLLRMSLAAVVLVAVNHRHLRNLSRRAVLSSAVVGLFLAAGYQFQTSGLARTTPAKSAFITGLVVVFVPLFTAIPALRSAGSHAPRWTAAIGALLAFAGLLLLTTPPGTEWTHLFASIGLGDLLTLACAIAFSGHLLSIAHTSHGVPTQQLATLQIGFCAVIMFLTLPLGERPHATFTPRLIVALAITSIIATAAAFTIQSWAQKHIPPTHTAVLVSLEPVFAWLTSLLFLHEHLGARALTGAVLIAFGIAATEFLPTTPAEIPA</sequence>
<evidence type="ECO:0000259" key="7">
    <source>
        <dbReference type="Pfam" id="PF00892"/>
    </source>
</evidence>
<dbReference type="Proteomes" id="UP000540989">
    <property type="component" value="Unassembled WGS sequence"/>
</dbReference>
<evidence type="ECO:0000256" key="2">
    <source>
        <dbReference type="ARBA" id="ARBA00022475"/>
    </source>
</evidence>
<dbReference type="GO" id="GO:0005886">
    <property type="term" value="C:plasma membrane"/>
    <property type="evidence" value="ECO:0007669"/>
    <property type="project" value="UniProtKB-SubCell"/>
</dbReference>
<keyword evidence="2" id="KW-1003">Cell membrane</keyword>
<feature type="transmembrane region" description="Helical" evidence="6">
    <location>
        <begin position="223"/>
        <end position="241"/>
    </location>
</feature>
<dbReference type="InterPro" id="IPR000620">
    <property type="entry name" value="EamA_dom"/>
</dbReference>
<feature type="transmembrane region" description="Helical" evidence="6">
    <location>
        <begin position="67"/>
        <end position="87"/>
    </location>
</feature>
<feature type="transmembrane region" description="Helical" evidence="6">
    <location>
        <begin position="283"/>
        <end position="303"/>
    </location>
</feature>
<evidence type="ECO:0000256" key="6">
    <source>
        <dbReference type="SAM" id="Phobius"/>
    </source>
</evidence>
<feature type="transmembrane region" description="Helical" evidence="6">
    <location>
        <begin position="161"/>
        <end position="180"/>
    </location>
</feature>
<feature type="transmembrane region" description="Helical" evidence="6">
    <location>
        <begin position="186"/>
        <end position="211"/>
    </location>
</feature>
<proteinExistence type="predicted"/>
<evidence type="ECO:0000313" key="9">
    <source>
        <dbReference type="Proteomes" id="UP000540989"/>
    </source>
</evidence>
<dbReference type="Gene3D" id="1.10.3730.20">
    <property type="match status" value="1"/>
</dbReference>
<evidence type="ECO:0000256" key="4">
    <source>
        <dbReference type="ARBA" id="ARBA00022989"/>
    </source>
</evidence>
<reference evidence="8 9" key="1">
    <citation type="submission" date="2020-08" db="EMBL/GenBank/DDBJ databases">
        <title>Genomic Encyclopedia of Type Strains, Phase IV (KMG-V): Genome sequencing to study the core and pangenomes of soil and plant-associated prokaryotes.</title>
        <authorList>
            <person name="Whitman W."/>
        </authorList>
    </citation>
    <scope>NUCLEOTIDE SEQUENCE [LARGE SCALE GENOMIC DNA]</scope>
    <source>
        <strain evidence="8 9">M8UP14</strain>
    </source>
</reference>
<keyword evidence="5 6" id="KW-0472">Membrane</keyword>
<dbReference type="PANTHER" id="PTHR42920:SF5">
    <property type="entry name" value="EAMA DOMAIN-CONTAINING PROTEIN"/>
    <property type="match status" value="1"/>
</dbReference>
<evidence type="ECO:0000256" key="1">
    <source>
        <dbReference type="ARBA" id="ARBA00004651"/>
    </source>
</evidence>
<accession>A0A7W7ZDU7</accession>
<feature type="transmembrane region" description="Helical" evidence="6">
    <location>
        <begin position="309"/>
        <end position="328"/>
    </location>
</feature>
<dbReference type="InterPro" id="IPR037185">
    <property type="entry name" value="EmrE-like"/>
</dbReference>
<dbReference type="EMBL" id="JACHIP010000003">
    <property type="protein sequence ID" value="MBB5057521.1"/>
    <property type="molecule type" value="Genomic_DNA"/>
</dbReference>
<feature type="transmembrane region" description="Helical" evidence="6">
    <location>
        <begin position="253"/>
        <end position="271"/>
    </location>
</feature>
<dbReference type="SUPFAM" id="SSF103481">
    <property type="entry name" value="Multidrug resistance efflux transporter EmrE"/>
    <property type="match status" value="2"/>
</dbReference>
<organism evidence="8 9">
    <name type="scientific">Granulicella aggregans</name>
    <dbReference type="NCBI Taxonomy" id="474949"/>
    <lineage>
        <taxon>Bacteria</taxon>
        <taxon>Pseudomonadati</taxon>
        <taxon>Acidobacteriota</taxon>
        <taxon>Terriglobia</taxon>
        <taxon>Terriglobales</taxon>
        <taxon>Acidobacteriaceae</taxon>
        <taxon>Granulicella</taxon>
    </lineage>
</organism>
<feature type="domain" description="EamA" evidence="7">
    <location>
        <begin position="41"/>
        <end position="176"/>
    </location>
</feature>
<comment type="caution">
    <text evidence="8">The sequence shown here is derived from an EMBL/GenBank/DDBJ whole genome shotgun (WGS) entry which is preliminary data.</text>
</comment>
<evidence type="ECO:0000313" key="8">
    <source>
        <dbReference type="EMBL" id="MBB5057521.1"/>
    </source>
</evidence>
<keyword evidence="4 6" id="KW-1133">Transmembrane helix</keyword>
<comment type="subcellular location">
    <subcellularLocation>
        <location evidence="1">Cell membrane</location>
        <topology evidence="1">Multi-pass membrane protein</topology>
    </subcellularLocation>
</comment>
<dbReference type="Pfam" id="PF00892">
    <property type="entry name" value="EamA"/>
    <property type="match status" value="2"/>
</dbReference>
<feature type="domain" description="EamA" evidence="7">
    <location>
        <begin position="192"/>
        <end position="323"/>
    </location>
</feature>
<dbReference type="RefSeq" id="WP_348641294.1">
    <property type="nucleotide sequence ID" value="NZ_JACHIP010000003.1"/>
</dbReference>
<evidence type="ECO:0000256" key="5">
    <source>
        <dbReference type="ARBA" id="ARBA00023136"/>
    </source>
</evidence>
<gene>
    <name evidence="8" type="ORF">HDF16_002227</name>
</gene>
<name>A0A7W7ZDU7_9BACT</name>
<dbReference type="PANTHER" id="PTHR42920">
    <property type="entry name" value="OS03G0707200 PROTEIN-RELATED"/>
    <property type="match status" value="1"/>
</dbReference>
<evidence type="ECO:0000256" key="3">
    <source>
        <dbReference type="ARBA" id="ARBA00022692"/>
    </source>
</evidence>
<feature type="transmembrane region" description="Helical" evidence="6">
    <location>
        <begin position="41"/>
        <end position="61"/>
    </location>
</feature>